<reference evidence="6" key="1">
    <citation type="submission" date="2024-03" db="EMBL/GenBank/DDBJ databases">
        <title>WGS assembly of Saponaria officinalis var. Norfolk2.</title>
        <authorList>
            <person name="Jenkins J."/>
            <person name="Shu S."/>
            <person name="Grimwood J."/>
            <person name="Barry K."/>
            <person name="Goodstein D."/>
            <person name="Schmutz J."/>
            <person name="Leebens-Mack J."/>
            <person name="Osbourn A."/>
        </authorList>
    </citation>
    <scope>NUCLEOTIDE SEQUENCE [LARGE SCALE GENOMIC DNA]</scope>
    <source>
        <strain evidence="6">JIC</strain>
    </source>
</reference>
<dbReference type="Pfam" id="PF00628">
    <property type="entry name" value="PHD"/>
    <property type="match status" value="1"/>
</dbReference>
<evidence type="ECO:0000256" key="1">
    <source>
        <dbReference type="ARBA" id="ARBA00022723"/>
    </source>
</evidence>
<keyword evidence="7" id="KW-1185">Reference proteome</keyword>
<evidence type="ECO:0000259" key="5">
    <source>
        <dbReference type="SMART" id="SM00249"/>
    </source>
</evidence>
<evidence type="ECO:0000256" key="3">
    <source>
        <dbReference type="ARBA" id="ARBA00022833"/>
    </source>
</evidence>
<dbReference type="SUPFAM" id="SSF57903">
    <property type="entry name" value="FYVE/PHD zinc finger"/>
    <property type="match status" value="1"/>
</dbReference>
<dbReference type="GO" id="GO:0008270">
    <property type="term" value="F:zinc ion binding"/>
    <property type="evidence" value="ECO:0007669"/>
    <property type="project" value="UniProtKB-KW"/>
</dbReference>
<keyword evidence="3" id="KW-0862">Zinc</keyword>
<accession>A0AAW1HBC2</accession>
<dbReference type="InterPro" id="IPR013083">
    <property type="entry name" value="Znf_RING/FYVE/PHD"/>
</dbReference>
<evidence type="ECO:0000256" key="2">
    <source>
        <dbReference type="ARBA" id="ARBA00022771"/>
    </source>
</evidence>
<feature type="domain" description="Zinc finger PHD-type" evidence="5">
    <location>
        <begin position="53"/>
        <end position="113"/>
    </location>
</feature>
<evidence type="ECO:0000313" key="7">
    <source>
        <dbReference type="Proteomes" id="UP001443914"/>
    </source>
</evidence>
<dbReference type="PANTHER" id="PTHR34451:SF7">
    <property type="entry name" value="PHD FINGER FAMILY PROTEIN"/>
    <property type="match status" value="1"/>
</dbReference>
<dbReference type="Gene3D" id="3.30.40.10">
    <property type="entry name" value="Zinc/RING finger domain, C3HC4 (zinc finger)"/>
    <property type="match status" value="1"/>
</dbReference>
<gene>
    <name evidence="6" type="ORF">RND81_12G160900</name>
</gene>
<evidence type="ECO:0000256" key="4">
    <source>
        <dbReference type="SAM" id="MobiDB-lite"/>
    </source>
</evidence>
<name>A0AAW1HBC2_SAPOF</name>
<protein>
    <recommendedName>
        <fullName evidence="5">Zinc finger PHD-type domain-containing protein</fullName>
    </recommendedName>
</protein>
<evidence type="ECO:0000313" key="6">
    <source>
        <dbReference type="EMBL" id="KAK9673329.1"/>
    </source>
</evidence>
<dbReference type="InterPro" id="IPR019787">
    <property type="entry name" value="Znf_PHD-finger"/>
</dbReference>
<dbReference type="EMBL" id="JBDFQZ010000012">
    <property type="protein sequence ID" value="KAK9673329.1"/>
    <property type="molecule type" value="Genomic_DNA"/>
</dbReference>
<dbReference type="PANTHER" id="PTHR34451">
    <property type="entry name" value="PHD FINGER FAMILY PROTEIN"/>
    <property type="match status" value="1"/>
</dbReference>
<keyword evidence="2" id="KW-0863">Zinc-finger</keyword>
<dbReference type="Proteomes" id="UP001443914">
    <property type="component" value="Unassembled WGS sequence"/>
</dbReference>
<comment type="caution">
    <text evidence="6">The sequence shown here is derived from an EMBL/GenBank/DDBJ whole genome shotgun (WGS) entry which is preliminary data.</text>
</comment>
<feature type="region of interest" description="Disordered" evidence="4">
    <location>
        <begin position="257"/>
        <end position="301"/>
    </location>
</feature>
<dbReference type="InterPro" id="IPR001965">
    <property type="entry name" value="Znf_PHD"/>
</dbReference>
<organism evidence="6 7">
    <name type="scientific">Saponaria officinalis</name>
    <name type="common">Common soapwort</name>
    <name type="synonym">Lychnis saponaria</name>
    <dbReference type="NCBI Taxonomy" id="3572"/>
    <lineage>
        <taxon>Eukaryota</taxon>
        <taxon>Viridiplantae</taxon>
        <taxon>Streptophyta</taxon>
        <taxon>Embryophyta</taxon>
        <taxon>Tracheophyta</taxon>
        <taxon>Spermatophyta</taxon>
        <taxon>Magnoliopsida</taxon>
        <taxon>eudicotyledons</taxon>
        <taxon>Gunneridae</taxon>
        <taxon>Pentapetalae</taxon>
        <taxon>Caryophyllales</taxon>
        <taxon>Caryophyllaceae</taxon>
        <taxon>Caryophylleae</taxon>
        <taxon>Saponaria</taxon>
    </lineage>
</organism>
<proteinExistence type="predicted"/>
<dbReference type="InterPro" id="IPR011011">
    <property type="entry name" value="Znf_FYVE_PHD"/>
</dbReference>
<dbReference type="SMART" id="SM00249">
    <property type="entry name" value="PHD"/>
    <property type="match status" value="1"/>
</dbReference>
<sequence length="301" mass="32564">MNNNLQPLPPPHSVCEDCNSDDQLILHNIIRTPKSPPQKLCTSCVLQHYHKSICAQCFELYDVNSLNPPPLTAAATTTGNNRLLSCMRCDNWSHPGCLRPHIPRTPYICPPCRLSPNYKYFDCRKPRKNDQSQENGGGKCSAIDKDASKQLLGAARIAAVTVAKAAATARMEAERRAKEAALARKRAREAIDHVVAVAVKVENVKRREISTATGLKSVNCVPVTLEKDGGCNVGDVDVENMVGRENERVNGATVTVPAPMPVVMPPQQQDNHKNNGISVGNGVAGSGSGKDDSNAMQPQTK</sequence>
<keyword evidence="1" id="KW-0479">Metal-binding</keyword>
<dbReference type="AlphaFoldDB" id="A0AAW1HBC2"/>